<keyword evidence="3" id="KW-1185">Reference proteome</keyword>
<dbReference type="Gramene" id="Psat02G0375900-T1">
    <property type="protein sequence ID" value="KAI5437764.1"/>
    <property type="gene ID" value="KIW84_023759"/>
</dbReference>
<gene>
    <name evidence="2" type="ORF">KIW84_023759</name>
</gene>
<feature type="region of interest" description="Disordered" evidence="1">
    <location>
        <begin position="144"/>
        <end position="176"/>
    </location>
</feature>
<name>A0A9D4YFT7_PEA</name>
<proteinExistence type="predicted"/>
<evidence type="ECO:0000256" key="1">
    <source>
        <dbReference type="SAM" id="MobiDB-lite"/>
    </source>
</evidence>
<accession>A0A9D4YFT7</accession>
<feature type="compositionally biased region" description="Basic and acidic residues" evidence="1">
    <location>
        <begin position="147"/>
        <end position="159"/>
    </location>
</feature>
<comment type="caution">
    <text evidence="2">The sequence shown here is derived from an EMBL/GenBank/DDBJ whole genome shotgun (WGS) entry which is preliminary data.</text>
</comment>
<dbReference type="Proteomes" id="UP001058974">
    <property type="component" value="Chromosome 2"/>
</dbReference>
<protein>
    <submittedName>
        <fullName evidence="2">Uncharacterized protein</fullName>
    </submittedName>
</protein>
<evidence type="ECO:0000313" key="3">
    <source>
        <dbReference type="Proteomes" id="UP001058974"/>
    </source>
</evidence>
<dbReference type="AlphaFoldDB" id="A0A9D4YFT7"/>
<sequence length="176" mass="20217">MTKVNRILLYSCDILCNCNEVTILDEDANVFLYESFSSLGISSTILKEILPHFGEYAREMIINNDEDHSKWEINVTLDVIRWYNEDHDDVASLFNVNMLKKVGMDDSFCYATNECPICLEEFLDRTSVLTSMFKCQNFTSPKPEPLLIHEEGVNREGSESKSSQQEHAIEEESQGE</sequence>
<dbReference type="EMBL" id="JAMSHJ010000002">
    <property type="protein sequence ID" value="KAI5437764.1"/>
    <property type="molecule type" value="Genomic_DNA"/>
</dbReference>
<evidence type="ECO:0000313" key="2">
    <source>
        <dbReference type="EMBL" id="KAI5437764.1"/>
    </source>
</evidence>
<organism evidence="2 3">
    <name type="scientific">Pisum sativum</name>
    <name type="common">Garden pea</name>
    <name type="synonym">Lathyrus oleraceus</name>
    <dbReference type="NCBI Taxonomy" id="3888"/>
    <lineage>
        <taxon>Eukaryota</taxon>
        <taxon>Viridiplantae</taxon>
        <taxon>Streptophyta</taxon>
        <taxon>Embryophyta</taxon>
        <taxon>Tracheophyta</taxon>
        <taxon>Spermatophyta</taxon>
        <taxon>Magnoliopsida</taxon>
        <taxon>eudicotyledons</taxon>
        <taxon>Gunneridae</taxon>
        <taxon>Pentapetalae</taxon>
        <taxon>rosids</taxon>
        <taxon>fabids</taxon>
        <taxon>Fabales</taxon>
        <taxon>Fabaceae</taxon>
        <taxon>Papilionoideae</taxon>
        <taxon>50 kb inversion clade</taxon>
        <taxon>NPAAA clade</taxon>
        <taxon>Hologalegina</taxon>
        <taxon>IRL clade</taxon>
        <taxon>Fabeae</taxon>
        <taxon>Lathyrus</taxon>
    </lineage>
</organism>
<reference evidence="2 3" key="1">
    <citation type="journal article" date="2022" name="Nat. Genet.">
        <title>Improved pea reference genome and pan-genome highlight genomic features and evolutionary characteristics.</title>
        <authorList>
            <person name="Yang T."/>
            <person name="Liu R."/>
            <person name="Luo Y."/>
            <person name="Hu S."/>
            <person name="Wang D."/>
            <person name="Wang C."/>
            <person name="Pandey M.K."/>
            <person name="Ge S."/>
            <person name="Xu Q."/>
            <person name="Li N."/>
            <person name="Li G."/>
            <person name="Huang Y."/>
            <person name="Saxena R.K."/>
            <person name="Ji Y."/>
            <person name="Li M."/>
            <person name="Yan X."/>
            <person name="He Y."/>
            <person name="Liu Y."/>
            <person name="Wang X."/>
            <person name="Xiang C."/>
            <person name="Varshney R.K."/>
            <person name="Ding H."/>
            <person name="Gao S."/>
            <person name="Zong X."/>
        </authorList>
    </citation>
    <scope>NUCLEOTIDE SEQUENCE [LARGE SCALE GENOMIC DNA]</scope>
    <source>
        <strain evidence="2 3">cv. Zhongwan 6</strain>
    </source>
</reference>